<feature type="binding site" evidence="2">
    <location>
        <position position="23"/>
    </location>
    <ligand>
        <name>Mg(2+)</name>
        <dbReference type="ChEBI" id="CHEBI:18420"/>
    </ligand>
</feature>
<organism evidence="3 4">
    <name type="scientific">Capnocytophaga granulosa</name>
    <dbReference type="NCBI Taxonomy" id="45242"/>
    <lineage>
        <taxon>Bacteria</taxon>
        <taxon>Pseudomonadati</taxon>
        <taxon>Bacteroidota</taxon>
        <taxon>Flavobacteriia</taxon>
        <taxon>Flavobacteriales</taxon>
        <taxon>Flavobacteriaceae</taxon>
        <taxon>Capnocytophaga</taxon>
    </lineage>
</organism>
<feature type="binding site" evidence="2">
    <location>
        <begin position="19"/>
        <end position="24"/>
    </location>
    <ligand>
        <name>ATP</name>
        <dbReference type="ChEBI" id="CHEBI:30616"/>
    </ligand>
</feature>
<feature type="binding site" evidence="2">
    <location>
        <position position="106"/>
    </location>
    <ligand>
        <name>Mg(2+)</name>
        <dbReference type="ChEBI" id="CHEBI:18420"/>
    </ligand>
</feature>
<dbReference type="UniPathway" id="UPA00078">
    <property type="reaction ID" value="UER00161"/>
</dbReference>
<comment type="function">
    <text evidence="2">Catalyzes a mechanistically unusual reaction, the ATP-dependent insertion of CO2 between the N7 and N8 nitrogen atoms of 7,8-diaminopelargonic acid (DAPA, also called 7,8-diammoniononanoate) to form a ureido ring.</text>
</comment>
<feature type="binding site" evidence="2">
    <location>
        <begin position="106"/>
        <end position="109"/>
    </location>
    <ligand>
        <name>ATP</name>
        <dbReference type="ChEBI" id="CHEBI:30616"/>
    </ligand>
</feature>
<comment type="caution">
    <text evidence="2">Lacks conserved residue(s) required for the propagation of feature annotation.</text>
</comment>
<gene>
    <name evidence="2" type="primary">bioD</name>
    <name evidence="3" type="ORF">SAMN05444420_101322</name>
</gene>
<accession>A0A1H2R2B0</accession>
<dbReference type="Proteomes" id="UP000182771">
    <property type="component" value="Unassembled WGS sequence"/>
</dbReference>
<keyword evidence="2" id="KW-0963">Cytoplasm</keyword>
<dbReference type="InterPro" id="IPR004472">
    <property type="entry name" value="DTB_synth_BioD"/>
</dbReference>
<name>A0A1H2R2B0_9FLAO</name>
<feature type="binding site" evidence="2">
    <location>
        <position position="50"/>
    </location>
    <ligand>
        <name>Mg(2+)</name>
        <dbReference type="ChEBI" id="CHEBI:18420"/>
    </ligand>
</feature>
<keyword evidence="1 2" id="KW-0093">Biotin biosynthesis</keyword>
<dbReference type="InterPro" id="IPR027417">
    <property type="entry name" value="P-loop_NTPase"/>
</dbReference>
<dbReference type="Gene3D" id="3.40.50.300">
    <property type="entry name" value="P-loop containing nucleotide triphosphate hydrolases"/>
    <property type="match status" value="1"/>
</dbReference>
<keyword evidence="2" id="KW-0479">Metal-binding</keyword>
<dbReference type="PIRSF" id="PIRSF006755">
    <property type="entry name" value="DTB_synth"/>
    <property type="match status" value="1"/>
</dbReference>
<dbReference type="HAMAP" id="MF_00336">
    <property type="entry name" value="BioD"/>
    <property type="match status" value="1"/>
</dbReference>
<feature type="active site" evidence="2">
    <location>
        <position position="39"/>
    </location>
</feature>
<proteinExistence type="inferred from homology"/>
<dbReference type="AlphaFoldDB" id="A0A1H2R2B0"/>
<keyword evidence="2" id="KW-0460">Magnesium</keyword>
<dbReference type="GO" id="GO:0009102">
    <property type="term" value="P:biotin biosynthetic process"/>
    <property type="evidence" value="ECO:0007669"/>
    <property type="project" value="UniProtKB-UniRule"/>
</dbReference>
<dbReference type="EMBL" id="FNND01000001">
    <property type="protein sequence ID" value="SDW13563.1"/>
    <property type="molecule type" value="Genomic_DNA"/>
</dbReference>
<dbReference type="GO" id="GO:0005829">
    <property type="term" value="C:cytosol"/>
    <property type="evidence" value="ECO:0007669"/>
    <property type="project" value="TreeGrafter"/>
</dbReference>
<feature type="binding site" evidence="2">
    <location>
        <position position="43"/>
    </location>
    <ligand>
        <name>substrate</name>
    </ligand>
</feature>
<comment type="similarity">
    <text evidence="2">Belongs to the dethiobiotin synthetase family.</text>
</comment>
<comment type="pathway">
    <text evidence="2">Cofactor biosynthesis; biotin biosynthesis; biotin from 7,8-diaminononanoate: step 1/2.</text>
</comment>
<evidence type="ECO:0000313" key="3">
    <source>
        <dbReference type="EMBL" id="SDW13563.1"/>
    </source>
</evidence>
<dbReference type="GO" id="GO:0000287">
    <property type="term" value="F:magnesium ion binding"/>
    <property type="evidence" value="ECO:0007669"/>
    <property type="project" value="UniProtKB-UniRule"/>
</dbReference>
<evidence type="ECO:0000256" key="1">
    <source>
        <dbReference type="ARBA" id="ARBA00022756"/>
    </source>
</evidence>
<dbReference type="SUPFAM" id="SSF52540">
    <property type="entry name" value="P-loop containing nucleoside triphosphate hydrolases"/>
    <property type="match status" value="1"/>
</dbReference>
<comment type="catalytic activity">
    <reaction evidence="2">
        <text>(7R,8S)-7,8-diammoniononanoate + CO2 + ATP = (4R,5S)-dethiobiotin + ADP + phosphate + 3 H(+)</text>
        <dbReference type="Rhea" id="RHEA:15805"/>
        <dbReference type="ChEBI" id="CHEBI:15378"/>
        <dbReference type="ChEBI" id="CHEBI:16526"/>
        <dbReference type="ChEBI" id="CHEBI:30616"/>
        <dbReference type="ChEBI" id="CHEBI:43474"/>
        <dbReference type="ChEBI" id="CHEBI:149469"/>
        <dbReference type="ChEBI" id="CHEBI:149473"/>
        <dbReference type="ChEBI" id="CHEBI:456216"/>
        <dbReference type="EC" id="6.3.3.3"/>
    </reaction>
</comment>
<comment type="cofactor">
    <cofactor evidence="2">
        <name>Mg(2+)</name>
        <dbReference type="ChEBI" id="CHEBI:18420"/>
    </cofactor>
</comment>
<dbReference type="Pfam" id="PF13500">
    <property type="entry name" value="AAA_26"/>
    <property type="match status" value="1"/>
</dbReference>
<protein>
    <recommendedName>
        <fullName evidence="2">ATP-dependent dethiobiotin synthetase BioD</fullName>
        <ecNumber evidence="2">6.3.3.3</ecNumber>
    </recommendedName>
    <alternativeName>
        <fullName evidence="2">DTB synthetase</fullName>
        <shortName evidence="2">DTBS</shortName>
    </alternativeName>
    <alternativeName>
        <fullName evidence="2">Dethiobiotin synthase</fullName>
    </alternativeName>
</protein>
<dbReference type="GO" id="GO:0005524">
    <property type="term" value="F:ATP binding"/>
    <property type="evidence" value="ECO:0007669"/>
    <property type="project" value="UniProtKB-UniRule"/>
</dbReference>
<reference evidence="3 4" key="1">
    <citation type="submission" date="2016-10" db="EMBL/GenBank/DDBJ databases">
        <authorList>
            <person name="Varghese N."/>
            <person name="Submissions S."/>
        </authorList>
    </citation>
    <scope>NUCLEOTIDE SEQUENCE [LARGE SCALE GENOMIC DNA]</scope>
    <source>
        <strain evidence="3 4">DSM 11449</strain>
    </source>
</reference>
<keyword evidence="4" id="KW-1185">Reference proteome</keyword>
<dbReference type="GO" id="GO:0004141">
    <property type="term" value="F:dethiobiotin synthase activity"/>
    <property type="evidence" value="ECO:0007669"/>
    <property type="project" value="UniProtKB-UniRule"/>
</dbReference>
<comment type="subunit">
    <text evidence="2">Homodimer.</text>
</comment>
<dbReference type="PANTHER" id="PTHR43210:SF5">
    <property type="entry name" value="DETHIOBIOTIN SYNTHETASE"/>
    <property type="match status" value="1"/>
</dbReference>
<evidence type="ECO:0000256" key="2">
    <source>
        <dbReference type="HAMAP-Rule" id="MF_00336"/>
    </source>
</evidence>
<dbReference type="EC" id="6.3.3.3" evidence="2"/>
<keyword evidence="2" id="KW-0547">Nucleotide-binding</keyword>
<keyword evidence="2" id="KW-0436">Ligase</keyword>
<keyword evidence="2" id="KW-0067">ATP-binding</keyword>
<feature type="binding site" evidence="2">
    <location>
        <position position="50"/>
    </location>
    <ligand>
        <name>ATP</name>
        <dbReference type="ChEBI" id="CHEBI:30616"/>
    </ligand>
</feature>
<dbReference type="CDD" id="cd03109">
    <property type="entry name" value="DTBS"/>
    <property type="match status" value="1"/>
</dbReference>
<dbReference type="NCBIfam" id="TIGR00347">
    <property type="entry name" value="bioD"/>
    <property type="match status" value="1"/>
</dbReference>
<sequence length="210" mass="23525">MTQKTTMNHTYFITGISTEVGKTITSAIVVEALEADYWKPIQSGDKHASDTMKVQSLISNSRTRFFPSSYAFDYPASPHLSAQMEGVTIEKDKIIRPVTDRPLVIEAAGGLFVPLNDHDIMMDLILPTDRVILVSRHYLGSINHTMLSIEALQHRGLSIYGIIFSGAENPATESWIAAYSKIPILGRIEEEPFFDKEVIKKYTKIMTSDE</sequence>
<dbReference type="PANTHER" id="PTHR43210">
    <property type="entry name" value="DETHIOBIOTIN SYNTHETASE"/>
    <property type="match status" value="1"/>
</dbReference>
<comment type="caution">
    <text evidence="3">The sequence shown here is derived from an EMBL/GenBank/DDBJ whole genome shotgun (WGS) entry which is preliminary data.</text>
</comment>
<evidence type="ECO:0000313" key="4">
    <source>
        <dbReference type="Proteomes" id="UP000182771"/>
    </source>
</evidence>
<comment type="subcellular location">
    <subcellularLocation>
        <location evidence="2">Cytoplasm</location>
    </subcellularLocation>
</comment>